<dbReference type="PANTHER" id="PTHR36510">
    <property type="entry name" value="GLUTAMATE--CYSTEINE LIGASE 2-RELATED"/>
    <property type="match status" value="1"/>
</dbReference>
<dbReference type="InterPro" id="IPR014746">
    <property type="entry name" value="Gln_synth/guanido_kin_cat_dom"/>
</dbReference>
<keyword evidence="1 5" id="KW-0436">Ligase</keyword>
<sequence>MGVDFATSDRSTVGVEWELQLIDKDTLDLRQSADAVLRAVREQHGESEHIVQEMLLNTIEVTSRPHATVAECGADLADFITRVRPITDALRIELATAGSHPFARPLYQRVTESDRYAELVKRTGYWGRQMLLYGIHVHVGVENRDKVLPLIRALLTRFAHLQSLAASSPYWAGDDTGYASNRAMVFKQLPTAGVPRQFTHWSEYEHYLGDMLHTGVIDNVDEIRWDIRPAPRLGTIEFRVCDAASNLRETLALAALIHCLVEDFSARLDAGETLPVIPDWFVDENKWRSARYGMDAILILDEAGNEELVTDTVEKMLSDLMPAAKRLGCAEQLTWVNDILTLGASYQRQLKVADNHGGSLEAVAQYLVEEMKADRPIPPEDFTFQRQPEPLIVRTDASGGSRS</sequence>
<keyword evidence="3 5" id="KW-0067">ATP-binding</keyword>
<dbReference type="SUPFAM" id="SSF55931">
    <property type="entry name" value="Glutamine synthetase/guanido kinase"/>
    <property type="match status" value="1"/>
</dbReference>
<evidence type="ECO:0000313" key="7">
    <source>
        <dbReference type="EMBL" id="SEA14169.1"/>
    </source>
</evidence>
<name>A0A1H3YRK0_9ACTO</name>
<keyword evidence="2 5" id="KW-0547">Nucleotide-binding</keyword>
<comment type="similarity">
    <text evidence="5">Belongs to the glutamate--cysteine ligase type 2 family. YbdK subfamily.</text>
</comment>
<evidence type="ECO:0000256" key="6">
    <source>
        <dbReference type="SAM" id="MobiDB-lite"/>
    </source>
</evidence>
<organism evidence="7 8">
    <name type="scientific">Bowdeniella nasicola</name>
    <dbReference type="NCBI Taxonomy" id="208480"/>
    <lineage>
        <taxon>Bacteria</taxon>
        <taxon>Bacillati</taxon>
        <taxon>Actinomycetota</taxon>
        <taxon>Actinomycetes</taxon>
        <taxon>Actinomycetales</taxon>
        <taxon>Actinomycetaceae</taxon>
        <taxon>Bowdeniella</taxon>
    </lineage>
</organism>
<reference evidence="8" key="1">
    <citation type="submission" date="2016-10" db="EMBL/GenBank/DDBJ databases">
        <authorList>
            <person name="Varghese N."/>
            <person name="Submissions S."/>
        </authorList>
    </citation>
    <scope>NUCLEOTIDE SEQUENCE [LARGE SCALE GENOMIC DNA]</scope>
    <source>
        <strain evidence="8">KPR-1</strain>
    </source>
</reference>
<evidence type="ECO:0000256" key="5">
    <source>
        <dbReference type="HAMAP-Rule" id="MF_01609"/>
    </source>
</evidence>
<proteinExistence type="inferred from homology"/>
<dbReference type="NCBIfam" id="NF010042">
    <property type="entry name" value="PRK13517.1-2"/>
    <property type="match status" value="1"/>
</dbReference>
<evidence type="ECO:0000256" key="4">
    <source>
        <dbReference type="ARBA" id="ARBA00048819"/>
    </source>
</evidence>
<evidence type="ECO:0000313" key="8">
    <source>
        <dbReference type="Proteomes" id="UP000199288"/>
    </source>
</evidence>
<dbReference type="InterPro" id="IPR006336">
    <property type="entry name" value="GCS2"/>
</dbReference>
<protein>
    <recommendedName>
        <fullName evidence="5">Putative glutamate--cysteine ligase 2</fullName>
        <ecNumber evidence="5">6.3.2.2</ecNumber>
    </recommendedName>
    <alternativeName>
        <fullName evidence="5">Gamma-glutamylcysteine synthetase 2</fullName>
        <shortName evidence="5">GCS 2</shortName>
        <shortName evidence="5">Gamma-GCS 2</shortName>
    </alternativeName>
</protein>
<dbReference type="RefSeq" id="WP_092562958.1">
    <property type="nucleotide sequence ID" value="NZ_FNQV01000005.1"/>
</dbReference>
<dbReference type="HAMAP" id="MF_01609">
    <property type="entry name" value="Glu_cys_ligase_2"/>
    <property type="match status" value="1"/>
</dbReference>
<accession>A0A1H3YRK0</accession>
<feature type="region of interest" description="Disordered" evidence="6">
    <location>
        <begin position="378"/>
        <end position="403"/>
    </location>
</feature>
<dbReference type="GO" id="GO:0005524">
    <property type="term" value="F:ATP binding"/>
    <property type="evidence" value="ECO:0007669"/>
    <property type="project" value="UniProtKB-KW"/>
</dbReference>
<evidence type="ECO:0000256" key="1">
    <source>
        <dbReference type="ARBA" id="ARBA00022598"/>
    </source>
</evidence>
<evidence type="ECO:0000256" key="3">
    <source>
        <dbReference type="ARBA" id="ARBA00022840"/>
    </source>
</evidence>
<dbReference type="InterPro" id="IPR050141">
    <property type="entry name" value="GCL_type2/YbdK_subfam"/>
</dbReference>
<dbReference type="GO" id="GO:0004357">
    <property type="term" value="F:glutamate-cysteine ligase activity"/>
    <property type="evidence" value="ECO:0007669"/>
    <property type="project" value="UniProtKB-EC"/>
</dbReference>
<dbReference type="EMBL" id="FNQV01000005">
    <property type="protein sequence ID" value="SEA14169.1"/>
    <property type="molecule type" value="Genomic_DNA"/>
</dbReference>
<gene>
    <name evidence="7" type="ORF">SAMN02910418_00975</name>
</gene>
<dbReference type="OrthoDB" id="9769628at2"/>
<dbReference type="AlphaFoldDB" id="A0A1H3YRK0"/>
<keyword evidence="8" id="KW-1185">Reference proteome</keyword>
<dbReference type="Pfam" id="PF04107">
    <property type="entry name" value="GCS2"/>
    <property type="match status" value="1"/>
</dbReference>
<dbReference type="PANTHER" id="PTHR36510:SF1">
    <property type="entry name" value="GLUTAMATE--CYSTEINE LIGASE 2-RELATED"/>
    <property type="match status" value="1"/>
</dbReference>
<dbReference type="NCBIfam" id="NF010043">
    <property type="entry name" value="PRK13517.1-3"/>
    <property type="match status" value="1"/>
</dbReference>
<comment type="catalytic activity">
    <reaction evidence="4 5">
        <text>L-cysteine + L-glutamate + ATP = gamma-L-glutamyl-L-cysteine + ADP + phosphate + H(+)</text>
        <dbReference type="Rhea" id="RHEA:13285"/>
        <dbReference type="ChEBI" id="CHEBI:15378"/>
        <dbReference type="ChEBI" id="CHEBI:29985"/>
        <dbReference type="ChEBI" id="CHEBI:30616"/>
        <dbReference type="ChEBI" id="CHEBI:35235"/>
        <dbReference type="ChEBI" id="CHEBI:43474"/>
        <dbReference type="ChEBI" id="CHEBI:58173"/>
        <dbReference type="ChEBI" id="CHEBI:456216"/>
        <dbReference type="EC" id="6.3.2.2"/>
    </reaction>
</comment>
<evidence type="ECO:0000256" key="2">
    <source>
        <dbReference type="ARBA" id="ARBA00022741"/>
    </source>
</evidence>
<dbReference type="NCBIfam" id="NF010044">
    <property type="entry name" value="PRK13517.1-4"/>
    <property type="match status" value="1"/>
</dbReference>
<dbReference type="InterPro" id="IPR011793">
    <property type="entry name" value="YbdK"/>
</dbReference>
<dbReference type="GO" id="GO:0042398">
    <property type="term" value="P:modified amino acid biosynthetic process"/>
    <property type="evidence" value="ECO:0007669"/>
    <property type="project" value="InterPro"/>
</dbReference>
<dbReference type="NCBIfam" id="TIGR02050">
    <property type="entry name" value="gshA_cyan_rel"/>
    <property type="match status" value="1"/>
</dbReference>
<dbReference type="Gene3D" id="3.30.590.20">
    <property type="match status" value="1"/>
</dbReference>
<dbReference type="Proteomes" id="UP000199288">
    <property type="component" value="Unassembled WGS sequence"/>
</dbReference>
<dbReference type="EC" id="6.3.2.2" evidence="5"/>
<comment type="function">
    <text evidence="5">ATP-dependent carboxylate-amine ligase which exhibits weak glutamate--cysteine ligase activity.</text>
</comment>